<protein>
    <submittedName>
        <fullName evidence="2">Uncharacterized protein</fullName>
    </submittedName>
</protein>
<feature type="region of interest" description="Disordered" evidence="1">
    <location>
        <begin position="105"/>
        <end position="132"/>
    </location>
</feature>
<gene>
    <name evidence="2" type="ORF">Tcan_10573</name>
</gene>
<sequence>MRMNKTQQMQISADVFMELKGCGEIRKIQTLSGPAAIQFFFANDSSFFNPASRQRCARRSTANCMVISAQFNVSLVLRPTIQCCCAIVCRPDHRENWQARIRGGIMTGKENREEEREREREGEERKEEWRTF</sequence>
<dbReference type="AlphaFoldDB" id="A0A0B2UYI2"/>
<comment type="caution">
    <text evidence="2">The sequence shown here is derived from an EMBL/GenBank/DDBJ whole genome shotgun (WGS) entry which is preliminary data.</text>
</comment>
<accession>A0A0B2UYI2</accession>
<dbReference type="EMBL" id="JPKZ01002988">
    <property type="protein sequence ID" value="KHN73910.1"/>
    <property type="molecule type" value="Genomic_DNA"/>
</dbReference>
<reference evidence="2 3" key="1">
    <citation type="submission" date="2014-11" db="EMBL/GenBank/DDBJ databases">
        <title>Genetic blueprint of the zoonotic pathogen Toxocara canis.</title>
        <authorList>
            <person name="Zhu X.-Q."/>
            <person name="Korhonen P.K."/>
            <person name="Cai H."/>
            <person name="Young N.D."/>
            <person name="Nejsum P."/>
            <person name="von Samson-Himmelstjerna G."/>
            <person name="Boag P.R."/>
            <person name="Tan P."/>
            <person name="Li Q."/>
            <person name="Min J."/>
            <person name="Yang Y."/>
            <person name="Wang X."/>
            <person name="Fang X."/>
            <person name="Hall R.S."/>
            <person name="Hofmann A."/>
            <person name="Sternberg P.W."/>
            <person name="Jex A.R."/>
            <person name="Gasser R.B."/>
        </authorList>
    </citation>
    <scope>NUCLEOTIDE SEQUENCE [LARGE SCALE GENOMIC DNA]</scope>
    <source>
        <strain evidence="2">PN_DK_2014</strain>
    </source>
</reference>
<evidence type="ECO:0000256" key="1">
    <source>
        <dbReference type="SAM" id="MobiDB-lite"/>
    </source>
</evidence>
<proteinExistence type="predicted"/>
<evidence type="ECO:0000313" key="3">
    <source>
        <dbReference type="Proteomes" id="UP000031036"/>
    </source>
</evidence>
<keyword evidence="3" id="KW-1185">Reference proteome</keyword>
<feature type="compositionally biased region" description="Basic and acidic residues" evidence="1">
    <location>
        <begin position="109"/>
        <end position="132"/>
    </location>
</feature>
<evidence type="ECO:0000313" key="2">
    <source>
        <dbReference type="EMBL" id="KHN73910.1"/>
    </source>
</evidence>
<name>A0A0B2UYI2_TOXCA</name>
<organism evidence="2 3">
    <name type="scientific">Toxocara canis</name>
    <name type="common">Canine roundworm</name>
    <dbReference type="NCBI Taxonomy" id="6265"/>
    <lineage>
        <taxon>Eukaryota</taxon>
        <taxon>Metazoa</taxon>
        <taxon>Ecdysozoa</taxon>
        <taxon>Nematoda</taxon>
        <taxon>Chromadorea</taxon>
        <taxon>Rhabditida</taxon>
        <taxon>Spirurina</taxon>
        <taxon>Ascaridomorpha</taxon>
        <taxon>Ascaridoidea</taxon>
        <taxon>Toxocaridae</taxon>
        <taxon>Toxocara</taxon>
    </lineage>
</organism>
<dbReference type="Proteomes" id="UP000031036">
    <property type="component" value="Unassembled WGS sequence"/>
</dbReference>